<protein>
    <recommendedName>
        <fullName evidence="1">CRAL-TRIO domain-containing protein</fullName>
    </recommendedName>
</protein>
<accession>A0ABD2WV62</accession>
<sequence>MADFTLNTGELDAESKALAVKELRETEENVKNGIEKLRKLLEEDKTIYFATDDEFLMVFLRPCKFYPESAHALMRRIAEFKDKHASLLNNLMPEDERAAFLENNVVNVLKGRDHKRRRVMIVNAGKTWDPSKVSADQMFRIFYLIHEAAILEPETQIHGVVVIMDFEGLSMKQVMGLTPAFSMRLLSFIQDAMPLRLKEVHFVKEPFLFNMVWQMFKPFVREKLKKRMFFHGTKMSSLHKHMAPTHLPQNYGGELPAIDYTGADWYPTILNHEDWIKSKNDIISVYELLRHEERLNATRTKMTVIALPSRYAIAVQLLDSNAAHRYTLDTYANVYNKYTHQFFITMCLVDDIDNNKNVELV</sequence>
<name>A0ABD2WV62_9HYME</name>
<dbReference type="SMART" id="SM00516">
    <property type="entry name" value="SEC14"/>
    <property type="match status" value="1"/>
</dbReference>
<keyword evidence="3" id="KW-1185">Reference proteome</keyword>
<dbReference type="InterPro" id="IPR001251">
    <property type="entry name" value="CRAL-TRIO_dom"/>
</dbReference>
<dbReference type="SUPFAM" id="SSF46938">
    <property type="entry name" value="CRAL/TRIO N-terminal domain"/>
    <property type="match status" value="1"/>
</dbReference>
<evidence type="ECO:0000313" key="3">
    <source>
        <dbReference type="Proteomes" id="UP001627154"/>
    </source>
</evidence>
<dbReference type="EMBL" id="JBJJXI010000067">
    <property type="protein sequence ID" value="KAL3396937.1"/>
    <property type="molecule type" value="Genomic_DNA"/>
</dbReference>
<comment type="caution">
    <text evidence="2">The sequence shown here is derived from an EMBL/GenBank/DDBJ whole genome shotgun (WGS) entry which is preliminary data.</text>
</comment>
<reference evidence="2 3" key="1">
    <citation type="journal article" date="2024" name="bioRxiv">
        <title>A reference genome for Trichogramma kaykai: A tiny desert-dwelling parasitoid wasp with competing sex-ratio distorters.</title>
        <authorList>
            <person name="Culotta J."/>
            <person name="Lindsey A.R."/>
        </authorList>
    </citation>
    <scope>NUCLEOTIDE SEQUENCE [LARGE SCALE GENOMIC DNA]</scope>
    <source>
        <strain evidence="2 3">KSX58</strain>
    </source>
</reference>
<dbReference type="Gene3D" id="1.20.5.1200">
    <property type="entry name" value="Alpha-tocopherol transfer"/>
    <property type="match status" value="1"/>
</dbReference>
<dbReference type="SUPFAM" id="SSF52087">
    <property type="entry name" value="CRAL/TRIO domain"/>
    <property type="match status" value="1"/>
</dbReference>
<dbReference type="InterPro" id="IPR011074">
    <property type="entry name" value="CRAL/TRIO_N_dom"/>
</dbReference>
<dbReference type="Gene3D" id="1.10.8.20">
    <property type="entry name" value="N-terminal domain of phosphatidylinositol transfer protein sec14p"/>
    <property type="match status" value="1"/>
</dbReference>
<dbReference type="Gene3D" id="3.40.525.10">
    <property type="entry name" value="CRAL-TRIO lipid binding domain"/>
    <property type="match status" value="1"/>
</dbReference>
<dbReference type="PRINTS" id="PR00180">
    <property type="entry name" value="CRETINALDHBP"/>
</dbReference>
<dbReference type="Proteomes" id="UP001627154">
    <property type="component" value="Unassembled WGS sequence"/>
</dbReference>
<evidence type="ECO:0000259" key="1">
    <source>
        <dbReference type="PROSITE" id="PS50191"/>
    </source>
</evidence>
<proteinExistence type="predicted"/>
<dbReference type="Pfam" id="PF00650">
    <property type="entry name" value="CRAL_TRIO"/>
    <property type="match status" value="1"/>
</dbReference>
<dbReference type="InterPro" id="IPR036273">
    <property type="entry name" value="CRAL/TRIO_N_dom_sf"/>
</dbReference>
<gene>
    <name evidence="2" type="ORF">TKK_008989</name>
</gene>
<dbReference type="InterPro" id="IPR036865">
    <property type="entry name" value="CRAL-TRIO_dom_sf"/>
</dbReference>
<feature type="domain" description="CRAL-TRIO" evidence="1">
    <location>
        <begin position="97"/>
        <end position="259"/>
    </location>
</feature>
<dbReference type="AlphaFoldDB" id="A0ABD2WV62"/>
<dbReference type="SMART" id="SM01100">
    <property type="entry name" value="CRAL_TRIO_N"/>
    <property type="match status" value="1"/>
</dbReference>
<evidence type="ECO:0000313" key="2">
    <source>
        <dbReference type="EMBL" id="KAL3396937.1"/>
    </source>
</evidence>
<organism evidence="2 3">
    <name type="scientific">Trichogramma kaykai</name>
    <dbReference type="NCBI Taxonomy" id="54128"/>
    <lineage>
        <taxon>Eukaryota</taxon>
        <taxon>Metazoa</taxon>
        <taxon>Ecdysozoa</taxon>
        <taxon>Arthropoda</taxon>
        <taxon>Hexapoda</taxon>
        <taxon>Insecta</taxon>
        <taxon>Pterygota</taxon>
        <taxon>Neoptera</taxon>
        <taxon>Endopterygota</taxon>
        <taxon>Hymenoptera</taxon>
        <taxon>Apocrita</taxon>
        <taxon>Proctotrupomorpha</taxon>
        <taxon>Chalcidoidea</taxon>
        <taxon>Trichogrammatidae</taxon>
        <taxon>Trichogramma</taxon>
    </lineage>
</organism>
<dbReference type="PANTHER" id="PTHR10174:SF212">
    <property type="entry name" value="MIP26555P1"/>
    <property type="match status" value="1"/>
</dbReference>
<dbReference type="CDD" id="cd00170">
    <property type="entry name" value="SEC14"/>
    <property type="match status" value="1"/>
</dbReference>
<dbReference type="PROSITE" id="PS50191">
    <property type="entry name" value="CRAL_TRIO"/>
    <property type="match status" value="1"/>
</dbReference>
<dbReference type="PANTHER" id="PTHR10174">
    <property type="entry name" value="ALPHA-TOCOPHEROL TRANSFER PROTEIN-RELATED"/>
    <property type="match status" value="1"/>
</dbReference>